<dbReference type="InterPro" id="IPR005467">
    <property type="entry name" value="His_kinase_dom"/>
</dbReference>
<sequence length="1154" mass="126505">MPSPCLKQFITTVPTCLRKTALATVLKIFNQNRCASLVVVTEQEYPLGVLHLSSLLPYMMADLGQETADSKQAGEARQSNLSHPNSQQPLSALGLSIIAPVATLSADLTLQQFWPRFQERPDWAIVDHSGKFLGMLDTGRLLQFLLAHPQAELAREETPRRGSAAIVEENSLDAALTLNPLLQLLERLPIPVMLQTSGGMVLQQNLAWRGHFSALQDPDWLRREAATLLEARPTQAAHLSAASSPKRSHVPSLQGRTNPRPVSTPKDTNGQVLRLATLTKDNPTPLSQKKGKSKAKDVKGQAPAAGAQPHRDASVSLWPTLPTTEAANLPHLCQIGPDPDSCVCVCPMANGADRVWQFVKIPLGNILSNEEVKRVTAIPESPLLDSASFRLANIQASAQGATARDVLLDVGQALPGSDLWLVLAQDVTEQQQVAKELAAKNADLIQLNRLKDEFLACISHELKTPLTAVLGLSSLLKDRLLGELNDRQIRYARLIHQSGRHLMAVVNDILDLTRIETGQVELMLTAVDIPTVCDRAYEQARQVYAMQNNSDSEQTDSEAIEPRFTLEIEPGLNGFVADELRLRQMLVHLLSNALKFTDPTGEIGLRVSRWEGFFAFCVWDTGIGIPEEKQHLIFQKFQQLESPLTRQFQGTGLGLVLTQRLAHLHGGDVSFISSEGAGSQFTLLLPPCPPGGAQEQRSTGVSPVRAEENGRTTTQFAMTDTRSRLVLIVEGSSRFIEDLTQKLTSLGYRVAIARSGTEALAKARALQPLAILLNPVLPLLSGWDLLTLLKSDPQTCHIPAIVTATMVEKKHALSNRADDFLSLPVELEALRNCLEQLTTVPTAENQPQLPATKLTILYLTRSDGTGAGDTHLSQVLHRHHYRVLEADDLEQAELLARIWQPRVVLLEREIADPLNYLQRLSQHQALAILPLVTLDRSLALAANQVKGLSVFPCLEPPGSPSETSAVLQAIQVAAGMSWKPNILVVNISMLPDLNCSVAPAPSLVPAADAPNNQGKKRMEWLQALIQYLQTAGFKAAIPRTWDEVLRQIQHRSVDLLLIELEQSAPHPAAIKVFHALRQFNSRPPTLVLVRRAKGLDYTSECEDCQYIKQSEATPEFLTPALVELVQEVATQIIPAAVSMKELLEQIRQGLGTGD</sequence>
<feature type="domain" description="Histidine kinase" evidence="10">
    <location>
        <begin position="457"/>
        <end position="689"/>
    </location>
</feature>
<dbReference type="EMBL" id="BLAY01000042">
    <property type="protein sequence ID" value="GET38256.1"/>
    <property type="molecule type" value="Genomic_DNA"/>
</dbReference>
<evidence type="ECO:0000256" key="1">
    <source>
        <dbReference type="ARBA" id="ARBA00000085"/>
    </source>
</evidence>
<dbReference type="InterPro" id="IPR011006">
    <property type="entry name" value="CheY-like_superfamily"/>
</dbReference>
<dbReference type="Pfam" id="PF00072">
    <property type="entry name" value="Response_reg"/>
    <property type="match status" value="1"/>
</dbReference>
<dbReference type="Pfam" id="PF00571">
    <property type="entry name" value="CBS"/>
    <property type="match status" value="1"/>
</dbReference>
<feature type="region of interest" description="Disordered" evidence="9">
    <location>
        <begin position="67"/>
        <end position="87"/>
    </location>
</feature>
<dbReference type="InterPro" id="IPR001789">
    <property type="entry name" value="Sig_transdc_resp-reg_receiver"/>
</dbReference>
<dbReference type="PROSITE" id="PS51371">
    <property type="entry name" value="CBS"/>
    <property type="match status" value="1"/>
</dbReference>
<feature type="compositionally biased region" description="Polar residues" evidence="9">
    <location>
        <begin position="254"/>
        <end position="271"/>
    </location>
</feature>
<dbReference type="InterPro" id="IPR004358">
    <property type="entry name" value="Sig_transdc_His_kin-like_C"/>
</dbReference>
<dbReference type="InterPro" id="IPR046342">
    <property type="entry name" value="CBS_dom_sf"/>
</dbReference>
<comment type="catalytic activity">
    <reaction evidence="1">
        <text>ATP + protein L-histidine = ADP + protein N-phospho-L-histidine.</text>
        <dbReference type="EC" id="2.7.13.3"/>
    </reaction>
</comment>
<dbReference type="InterPro" id="IPR036890">
    <property type="entry name" value="HATPase_C_sf"/>
</dbReference>
<dbReference type="Gene3D" id="3.30.565.10">
    <property type="entry name" value="Histidine kinase-like ATPase, C-terminal domain"/>
    <property type="match status" value="1"/>
</dbReference>
<evidence type="ECO:0000259" key="11">
    <source>
        <dbReference type="PROSITE" id="PS50110"/>
    </source>
</evidence>
<proteinExistence type="predicted"/>
<dbReference type="Pfam" id="PF02518">
    <property type="entry name" value="HATPase_c"/>
    <property type="match status" value="1"/>
</dbReference>
<evidence type="ECO:0000256" key="4">
    <source>
        <dbReference type="ARBA" id="ARBA00022679"/>
    </source>
</evidence>
<dbReference type="Proteomes" id="UP001050975">
    <property type="component" value="Unassembled WGS sequence"/>
</dbReference>
<feature type="region of interest" description="Disordered" evidence="9">
    <location>
        <begin position="234"/>
        <end position="312"/>
    </location>
</feature>
<keyword evidence="5 13" id="KW-0418">Kinase</keyword>
<keyword evidence="4" id="KW-0808">Transferase</keyword>
<evidence type="ECO:0000259" key="12">
    <source>
        <dbReference type="PROSITE" id="PS51371"/>
    </source>
</evidence>
<dbReference type="PROSITE" id="PS50109">
    <property type="entry name" value="HIS_KIN"/>
    <property type="match status" value="1"/>
</dbReference>
<keyword evidence="14" id="KW-1185">Reference proteome</keyword>
<evidence type="ECO:0000313" key="13">
    <source>
        <dbReference type="EMBL" id="GET38256.1"/>
    </source>
</evidence>
<dbReference type="AlphaFoldDB" id="A0AAV3XA49"/>
<feature type="domain" description="Response regulatory" evidence="11">
    <location>
        <begin position="725"/>
        <end position="838"/>
    </location>
</feature>
<comment type="caution">
    <text evidence="7">Lacks conserved residue(s) required for the propagation of feature annotation.</text>
</comment>
<dbReference type="CDD" id="cd00082">
    <property type="entry name" value="HisKA"/>
    <property type="match status" value="1"/>
</dbReference>
<dbReference type="Gene3D" id="1.10.287.130">
    <property type="match status" value="1"/>
</dbReference>
<evidence type="ECO:0000313" key="14">
    <source>
        <dbReference type="Proteomes" id="UP001050975"/>
    </source>
</evidence>
<dbReference type="GO" id="GO:0000155">
    <property type="term" value="F:phosphorelay sensor kinase activity"/>
    <property type="evidence" value="ECO:0007669"/>
    <property type="project" value="InterPro"/>
</dbReference>
<keyword evidence="6" id="KW-0902">Two-component regulatory system</keyword>
<evidence type="ECO:0000256" key="5">
    <source>
        <dbReference type="ARBA" id="ARBA00022777"/>
    </source>
</evidence>
<dbReference type="PROSITE" id="PS50110">
    <property type="entry name" value="RESPONSE_REGULATORY"/>
    <property type="match status" value="1"/>
</dbReference>
<dbReference type="SUPFAM" id="SSF52172">
    <property type="entry name" value="CheY-like"/>
    <property type="match status" value="1"/>
</dbReference>
<dbReference type="PANTHER" id="PTHR43047:SF63">
    <property type="entry name" value="HISTIDINE KINASE"/>
    <property type="match status" value="1"/>
</dbReference>
<accession>A0AAV3XA49</accession>
<dbReference type="CDD" id="cd16922">
    <property type="entry name" value="HATPase_EvgS-ArcB-TorS-like"/>
    <property type="match status" value="1"/>
</dbReference>
<gene>
    <name evidence="13" type="ORF">MiSe_30110</name>
</gene>
<dbReference type="GO" id="GO:0005886">
    <property type="term" value="C:plasma membrane"/>
    <property type="evidence" value="ECO:0007669"/>
    <property type="project" value="TreeGrafter"/>
</dbReference>
<evidence type="ECO:0000259" key="10">
    <source>
        <dbReference type="PROSITE" id="PS50109"/>
    </source>
</evidence>
<evidence type="ECO:0000256" key="7">
    <source>
        <dbReference type="PROSITE-ProRule" id="PRU00169"/>
    </source>
</evidence>
<name>A0AAV3XA49_9CYAN</name>
<dbReference type="SUPFAM" id="SSF54631">
    <property type="entry name" value="CBS-domain pair"/>
    <property type="match status" value="1"/>
</dbReference>
<dbReference type="InterPro" id="IPR003661">
    <property type="entry name" value="HisK_dim/P_dom"/>
</dbReference>
<keyword evidence="3" id="KW-0597">Phosphoprotein</keyword>
<dbReference type="EC" id="2.7.13.3" evidence="2"/>
<dbReference type="SMART" id="SM00448">
    <property type="entry name" value="REC"/>
    <property type="match status" value="1"/>
</dbReference>
<dbReference type="Gene3D" id="3.40.50.2300">
    <property type="match status" value="1"/>
</dbReference>
<dbReference type="PRINTS" id="PR00344">
    <property type="entry name" value="BCTRLSENSOR"/>
</dbReference>
<keyword evidence="8" id="KW-0129">CBS domain</keyword>
<evidence type="ECO:0000256" key="3">
    <source>
        <dbReference type="ARBA" id="ARBA00022553"/>
    </source>
</evidence>
<dbReference type="InterPro" id="IPR000644">
    <property type="entry name" value="CBS_dom"/>
</dbReference>
<dbReference type="SUPFAM" id="SSF55874">
    <property type="entry name" value="ATPase domain of HSP90 chaperone/DNA topoisomerase II/histidine kinase"/>
    <property type="match status" value="1"/>
</dbReference>
<protein>
    <recommendedName>
        <fullName evidence="2">histidine kinase</fullName>
        <ecNumber evidence="2">2.7.13.3</ecNumber>
    </recommendedName>
</protein>
<reference evidence="13" key="1">
    <citation type="submission" date="2019-10" db="EMBL/GenBank/DDBJ databases">
        <title>Draft genome sequece of Microseira wollei NIES-4236.</title>
        <authorList>
            <person name="Yamaguchi H."/>
            <person name="Suzuki S."/>
            <person name="Kawachi M."/>
        </authorList>
    </citation>
    <scope>NUCLEOTIDE SEQUENCE</scope>
    <source>
        <strain evidence="13">NIES-4236</strain>
    </source>
</reference>
<dbReference type="SMART" id="SM00388">
    <property type="entry name" value="HisKA"/>
    <property type="match status" value="1"/>
</dbReference>
<dbReference type="Pfam" id="PF00512">
    <property type="entry name" value="HisKA"/>
    <property type="match status" value="1"/>
</dbReference>
<feature type="compositionally biased region" description="Polar residues" evidence="9">
    <location>
        <begin position="77"/>
        <end position="87"/>
    </location>
</feature>
<evidence type="ECO:0000256" key="8">
    <source>
        <dbReference type="PROSITE-ProRule" id="PRU00703"/>
    </source>
</evidence>
<dbReference type="PANTHER" id="PTHR43047">
    <property type="entry name" value="TWO-COMPONENT HISTIDINE PROTEIN KINASE"/>
    <property type="match status" value="1"/>
</dbReference>
<dbReference type="InterPro" id="IPR036097">
    <property type="entry name" value="HisK_dim/P_sf"/>
</dbReference>
<evidence type="ECO:0000256" key="2">
    <source>
        <dbReference type="ARBA" id="ARBA00012438"/>
    </source>
</evidence>
<dbReference type="SMART" id="SM00116">
    <property type="entry name" value="CBS"/>
    <property type="match status" value="2"/>
</dbReference>
<feature type="domain" description="CBS" evidence="12">
    <location>
        <begin position="9"/>
        <end position="70"/>
    </location>
</feature>
<dbReference type="SMART" id="SM00387">
    <property type="entry name" value="HATPase_c"/>
    <property type="match status" value="1"/>
</dbReference>
<evidence type="ECO:0000256" key="6">
    <source>
        <dbReference type="ARBA" id="ARBA00023012"/>
    </source>
</evidence>
<dbReference type="SUPFAM" id="SSF47384">
    <property type="entry name" value="Homodimeric domain of signal transducing histidine kinase"/>
    <property type="match status" value="1"/>
</dbReference>
<dbReference type="Gene3D" id="3.10.580.10">
    <property type="entry name" value="CBS-domain"/>
    <property type="match status" value="1"/>
</dbReference>
<evidence type="ECO:0000256" key="9">
    <source>
        <dbReference type="SAM" id="MobiDB-lite"/>
    </source>
</evidence>
<comment type="caution">
    <text evidence="13">The sequence shown here is derived from an EMBL/GenBank/DDBJ whole genome shotgun (WGS) entry which is preliminary data.</text>
</comment>
<organism evidence="13 14">
    <name type="scientific">Microseira wollei NIES-4236</name>
    <dbReference type="NCBI Taxonomy" id="2530354"/>
    <lineage>
        <taxon>Bacteria</taxon>
        <taxon>Bacillati</taxon>
        <taxon>Cyanobacteriota</taxon>
        <taxon>Cyanophyceae</taxon>
        <taxon>Oscillatoriophycideae</taxon>
        <taxon>Aerosakkonematales</taxon>
        <taxon>Aerosakkonemataceae</taxon>
        <taxon>Microseira</taxon>
    </lineage>
</organism>
<dbReference type="InterPro" id="IPR003594">
    <property type="entry name" value="HATPase_dom"/>
</dbReference>
<dbReference type="GO" id="GO:0009927">
    <property type="term" value="F:histidine phosphotransfer kinase activity"/>
    <property type="evidence" value="ECO:0007669"/>
    <property type="project" value="TreeGrafter"/>
</dbReference>
<dbReference type="RefSeq" id="WP_226581192.1">
    <property type="nucleotide sequence ID" value="NZ_BLAY01000042.1"/>
</dbReference>